<comment type="caution">
    <text evidence="1">The sequence shown here is derived from an EMBL/GenBank/DDBJ whole genome shotgun (WGS) entry which is preliminary data.</text>
</comment>
<reference evidence="1" key="1">
    <citation type="journal article" date="2018" name="Genome Biol.">
        <title>SKESA: strategic k-mer extension for scrupulous assemblies.</title>
        <authorList>
            <person name="Souvorov A."/>
            <person name="Agarwala R."/>
            <person name="Lipman D.J."/>
        </authorList>
    </citation>
    <scope>NUCLEOTIDE SEQUENCE</scope>
    <source>
        <strain evidence="1">MA.CK_00/00001968</strain>
    </source>
</reference>
<dbReference type="InterPro" id="IPR010260">
    <property type="entry name" value="AlpA"/>
</dbReference>
<protein>
    <submittedName>
        <fullName evidence="1">AlpA family phage regulatory protein</fullName>
    </submittedName>
</protein>
<reference evidence="1" key="2">
    <citation type="submission" date="2020-02" db="EMBL/GenBank/DDBJ databases">
        <authorList>
            <consortium name="NCBI Pathogen Detection Project"/>
        </authorList>
    </citation>
    <scope>NUCLEOTIDE SEQUENCE</scope>
    <source>
        <strain evidence="1">MA.CK_00/00001968</strain>
    </source>
</reference>
<dbReference type="EMBL" id="DAAUQX010000048">
    <property type="protein sequence ID" value="HAF2129957.1"/>
    <property type="molecule type" value="Genomic_DNA"/>
</dbReference>
<dbReference type="Pfam" id="PF05930">
    <property type="entry name" value="Phage_AlpA"/>
    <property type="match status" value="1"/>
</dbReference>
<dbReference type="InterPro" id="IPR009061">
    <property type="entry name" value="DNA-bd_dom_put_sf"/>
</dbReference>
<accession>A0A743P2Y0</accession>
<sequence length="66" mass="7891">MSKINNDRVVREKECRELTGLCRATRFLWEKKGKFPARRNLGGRSIGWLLSEIQEWQNSQKKRDIE</sequence>
<dbReference type="SUPFAM" id="SSF46955">
    <property type="entry name" value="Putative DNA-binding domain"/>
    <property type="match status" value="1"/>
</dbReference>
<name>A0A743P2Y0_SALER</name>
<dbReference type="Gene3D" id="1.10.238.160">
    <property type="match status" value="1"/>
</dbReference>
<organism evidence="1">
    <name type="scientific">Salmonella enterica</name>
    <name type="common">Salmonella choleraesuis</name>
    <dbReference type="NCBI Taxonomy" id="28901"/>
    <lineage>
        <taxon>Bacteria</taxon>
        <taxon>Pseudomonadati</taxon>
        <taxon>Pseudomonadota</taxon>
        <taxon>Gammaproteobacteria</taxon>
        <taxon>Enterobacterales</taxon>
        <taxon>Enterobacteriaceae</taxon>
        <taxon>Salmonella</taxon>
    </lineage>
</organism>
<gene>
    <name evidence="1" type="ORF">G9F27_004214</name>
</gene>
<proteinExistence type="predicted"/>
<dbReference type="AlphaFoldDB" id="A0A743P2Y0"/>
<evidence type="ECO:0000313" key="1">
    <source>
        <dbReference type="EMBL" id="HAF2129957.1"/>
    </source>
</evidence>